<name>A0A2N8ZMK8_9VIBR</name>
<proteinExistence type="predicted"/>
<keyword evidence="3" id="KW-1185">Reference proteome</keyword>
<evidence type="ECO:0000313" key="2">
    <source>
        <dbReference type="EMBL" id="SON53150.1"/>
    </source>
</evidence>
<feature type="transmembrane region" description="Helical" evidence="1">
    <location>
        <begin position="34"/>
        <end position="53"/>
    </location>
</feature>
<dbReference type="KEGG" id="vta:B1539"/>
<sequence>MFKLIKQVAIVNAIAAITVYILSNYVAVFKTTTLVDFLFYIVIVIWIVAKLTWEGGMHSKTYNYDDSASSRVQSMVEHDVEAEKQRNATQNYQFGFVMFLAGIPAFITCFILQFLL</sequence>
<feature type="transmembrane region" description="Helical" evidence="1">
    <location>
        <begin position="7"/>
        <end position="28"/>
    </location>
</feature>
<evidence type="ECO:0008006" key="4">
    <source>
        <dbReference type="Google" id="ProtNLM"/>
    </source>
</evidence>
<keyword evidence="1" id="KW-1133">Transmembrane helix</keyword>
<gene>
    <name evidence="2" type="ORF">VTAP4600_B1539</name>
</gene>
<protein>
    <recommendedName>
        <fullName evidence="4">DUF3899 domain-containing protein</fullName>
    </recommendedName>
</protein>
<dbReference type="AlphaFoldDB" id="A0A2N8ZMK8"/>
<reference evidence="2 3" key="1">
    <citation type="submission" date="2017-10" db="EMBL/GenBank/DDBJ databases">
        <authorList>
            <person name="Banno H."/>
            <person name="Chua N.-H."/>
        </authorList>
    </citation>
    <scope>NUCLEOTIDE SEQUENCE [LARGE SCALE GENOMIC DNA]</scope>
    <source>
        <strain evidence="2">Vibrio tapetis CECT4600</strain>
    </source>
</reference>
<keyword evidence="1" id="KW-0472">Membrane</keyword>
<accession>A0A2N8ZMK8</accession>
<feature type="transmembrane region" description="Helical" evidence="1">
    <location>
        <begin position="94"/>
        <end position="115"/>
    </location>
</feature>
<dbReference type="OrthoDB" id="5829999at2"/>
<evidence type="ECO:0000256" key="1">
    <source>
        <dbReference type="SAM" id="Phobius"/>
    </source>
</evidence>
<dbReference type="EMBL" id="LT960612">
    <property type="protein sequence ID" value="SON53150.1"/>
    <property type="molecule type" value="Genomic_DNA"/>
</dbReference>
<dbReference type="Proteomes" id="UP000235828">
    <property type="component" value="Chromosome B"/>
</dbReference>
<evidence type="ECO:0000313" key="3">
    <source>
        <dbReference type="Proteomes" id="UP000235828"/>
    </source>
</evidence>
<dbReference type="RefSeq" id="WP_102525219.1">
    <property type="nucleotide sequence ID" value="NZ_LT960612.1"/>
</dbReference>
<keyword evidence="1" id="KW-0812">Transmembrane</keyword>
<organism evidence="2 3">
    <name type="scientific">Vibrio tapetis subsp. tapetis</name>
    <dbReference type="NCBI Taxonomy" id="1671868"/>
    <lineage>
        <taxon>Bacteria</taxon>
        <taxon>Pseudomonadati</taxon>
        <taxon>Pseudomonadota</taxon>
        <taxon>Gammaproteobacteria</taxon>
        <taxon>Vibrionales</taxon>
        <taxon>Vibrionaceae</taxon>
        <taxon>Vibrio</taxon>
    </lineage>
</organism>